<dbReference type="InterPro" id="IPR035466">
    <property type="entry name" value="GlmS/AgaS_SIS"/>
</dbReference>
<feature type="domain" description="SIS" evidence="12">
    <location>
        <begin position="452"/>
        <end position="590"/>
    </location>
</feature>
<reference evidence="13 14" key="1">
    <citation type="submission" date="2023-02" db="EMBL/GenBank/DDBJ databases">
        <title>Complete genome sequence of Priestia aryabhattai G5MAi6, a methanol-tolerant strain isolated from tap water in Hong Kong.</title>
        <authorList>
            <person name="Leung K.M."/>
            <person name="Lai G.K.K."/>
            <person name="Griffin S.D.J."/>
        </authorList>
    </citation>
    <scope>NUCLEOTIDE SEQUENCE [LARGE SCALE GENOMIC DNA]</scope>
    <source>
        <strain evidence="13 14">G5MAi6</strain>
    </source>
</reference>
<dbReference type="AlphaFoldDB" id="A0ABD7WWR0"/>
<keyword evidence="8" id="KW-0677">Repeat</keyword>
<feature type="domain" description="SIS" evidence="12">
    <location>
        <begin position="283"/>
        <end position="422"/>
    </location>
</feature>
<evidence type="ECO:0000256" key="8">
    <source>
        <dbReference type="ARBA" id="ARBA00022737"/>
    </source>
</evidence>
<evidence type="ECO:0000256" key="1">
    <source>
        <dbReference type="ARBA" id="ARBA00001031"/>
    </source>
</evidence>
<evidence type="ECO:0000256" key="9">
    <source>
        <dbReference type="ARBA" id="ARBA00022962"/>
    </source>
</evidence>
<dbReference type="InterPro" id="IPR029055">
    <property type="entry name" value="Ntn_hydrolases_N"/>
</dbReference>
<dbReference type="GO" id="GO:0004360">
    <property type="term" value="F:glutamine-fructose-6-phosphate transaminase (isomerizing) activity"/>
    <property type="evidence" value="ECO:0007669"/>
    <property type="project" value="UniProtKB-UniRule"/>
</dbReference>
<keyword evidence="9" id="KW-0315">Glutamine amidotransferase</keyword>
<dbReference type="InterPro" id="IPR046348">
    <property type="entry name" value="SIS_dom_sf"/>
</dbReference>
<dbReference type="Pfam" id="PF01380">
    <property type="entry name" value="SIS"/>
    <property type="match status" value="2"/>
</dbReference>
<dbReference type="PROSITE" id="PS51278">
    <property type="entry name" value="GATASE_TYPE_2"/>
    <property type="match status" value="1"/>
</dbReference>
<evidence type="ECO:0000256" key="7">
    <source>
        <dbReference type="ARBA" id="ARBA00022679"/>
    </source>
</evidence>
<organism evidence="13 14">
    <name type="scientific">Priestia aryabhattai</name>
    <name type="common">Bacillus aryabhattai</name>
    <dbReference type="NCBI Taxonomy" id="412384"/>
    <lineage>
        <taxon>Bacteria</taxon>
        <taxon>Bacillati</taxon>
        <taxon>Bacillota</taxon>
        <taxon>Bacilli</taxon>
        <taxon>Bacillales</taxon>
        <taxon>Bacillaceae</taxon>
        <taxon>Priestia</taxon>
    </lineage>
</organism>
<feature type="active site" description="Nucleophile; for GATase activity" evidence="10">
    <location>
        <position position="2"/>
    </location>
</feature>
<evidence type="ECO:0000259" key="12">
    <source>
        <dbReference type="PROSITE" id="PS51464"/>
    </source>
</evidence>
<comment type="catalytic activity">
    <reaction evidence="1 10">
        <text>D-fructose 6-phosphate + L-glutamine = D-glucosamine 6-phosphate + L-glutamate</text>
        <dbReference type="Rhea" id="RHEA:13237"/>
        <dbReference type="ChEBI" id="CHEBI:29985"/>
        <dbReference type="ChEBI" id="CHEBI:58359"/>
        <dbReference type="ChEBI" id="CHEBI:58725"/>
        <dbReference type="ChEBI" id="CHEBI:61527"/>
        <dbReference type="EC" id="2.6.1.16"/>
    </reaction>
</comment>
<dbReference type="PANTHER" id="PTHR10937">
    <property type="entry name" value="GLUCOSAMINE--FRUCTOSE-6-PHOSPHATE AMINOTRANSFERASE, ISOMERIZING"/>
    <property type="match status" value="1"/>
</dbReference>
<keyword evidence="5 10" id="KW-0963">Cytoplasm</keyword>
<comment type="subunit">
    <text evidence="10">Homodimer.</text>
</comment>
<dbReference type="InterPro" id="IPR005855">
    <property type="entry name" value="GFAT"/>
</dbReference>
<evidence type="ECO:0000256" key="6">
    <source>
        <dbReference type="ARBA" id="ARBA00022576"/>
    </source>
</evidence>
<keyword evidence="6 10" id="KW-0032">Aminotransferase</keyword>
<evidence type="ECO:0000256" key="3">
    <source>
        <dbReference type="ARBA" id="ARBA00012916"/>
    </source>
</evidence>
<dbReference type="FunFam" id="3.40.50.10490:FF:000001">
    <property type="entry name" value="Glutamine--fructose-6-phosphate aminotransferase [isomerizing]"/>
    <property type="match status" value="1"/>
</dbReference>
<dbReference type="RefSeq" id="WP_275036670.1">
    <property type="nucleotide sequence ID" value="NZ_CP118718.1"/>
</dbReference>
<dbReference type="HAMAP" id="MF_00164">
    <property type="entry name" value="GlmS"/>
    <property type="match status" value="1"/>
</dbReference>
<dbReference type="InterPro" id="IPR035490">
    <property type="entry name" value="GlmS/FrlB_SIS"/>
</dbReference>
<name>A0ABD7WWR0_PRIAR</name>
<dbReference type="FunFam" id="3.60.20.10:FF:000006">
    <property type="entry name" value="Glutamine--fructose-6-phosphate aminotransferase [isomerizing]"/>
    <property type="match status" value="1"/>
</dbReference>
<evidence type="ECO:0000256" key="5">
    <source>
        <dbReference type="ARBA" id="ARBA00022490"/>
    </source>
</evidence>
<keyword evidence="7 10" id="KW-0808">Transferase</keyword>
<dbReference type="GO" id="GO:0005737">
    <property type="term" value="C:cytoplasm"/>
    <property type="evidence" value="ECO:0007669"/>
    <property type="project" value="UniProtKB-SubCell"/>
</dbReference>
<dbReference type="SUPFAM" id="SSF56235">
    <property type="entry name" value="N-terminal nucleophile aminohydrolases (Ntn hydrolases)"/>
    <property type="match status" value="1"/>
</dbReference>
<dbReference type="NCBIfam" id="NF001484">
    <property type="entry name" value="PRK00331.1"/>
    <property type="match status" value="1"/>
</dbReference>
<evidence type="ECO:0000256" key="4">
    <source>
        <dbReference type="ARBA" id="ARBA00016090"/>
    </source>
</evidence>
<dbReference type="NCBIfam" id="TIGR01135">
    <property type="entry name" value="glmS"/>
    <property type="match status" value="1"/>
</dbReference>
<dbReference type="CDD" id="cd05008">
    <property type="entry name" value="SIS_GlmS_GlmD_1"/>
    <property type="match status" value="1"/>
</dbReference>
<evidence type="ECO:0000313" key="14">
    <source>
        <dbReference type="Proteomes" id="UP001220217"/>
    </source>
</evidence>
<dbReference type="InterPro" id="IPR001347">
    <property type="entry name" value="SIS_dom"/>
</dbReference>
<dbReference type="Pfam" id="PF13522">
    <property type="entry name" value="GATase_6"/>
    <property type="match status" value="1"/>
</dbReference>
<evidence type="ECO:0000256" key="10">
    <source>
        <dbReference type="HAMAP-Rule" id="MF_00164"/>
    </source>
</evidence>
<proteinExistence type="inferred from homology"/>
<dbReference type="InterPro" id="IPR047084">
    <property type="entry name" value="GFAT_N"/>
</dbReference>
<dbReference type="SUPFAM" id="SSF53697">
    <property type="entry name" value="SIS domain"/>
    <property type="match status" value="1"/>
</dbReference>
<accession>A0ABD7WWR0</accession>
<dbReference type="Proteomes" id="UP001220217">
    <property type="component" value="Chromosome"/>
</dbReference>
<feature type="initiator methionine" description="Removed" evidence="10">
    <location>
        <position position="1"/>
    </location>
</feature>
<feature type="domain" description="Glutamine amidotransferase type-2" evidence="11">
    <location>
        <begin position="2"/>
        <end position="217"/>
    </location>
</feature>
<evidence type="ECO:0000256" key="2">
    <source>
        <dbReference type="ARBA" id="ARBA00004496"/>
    </source>
</evidence>
<evidence type="ECO:0000259" key="11">
    <source>
        <dbReference type="PROSITE" id="PS51278"/>
    </source>
</evidence>
<dbReference type="CDD" id="cd00714">
    <property type="entry name" value="GFAT"/>
    <property type="match status" value="1"/>
</dbReference>
<dbReference type="InterPro" id="IPR017932">
    <property type="entry name" value="GATase_2_dom"/>
</dbReference>
<dbReference type="GO" id="GO:0005975">
    <property type="term" value="P:carbohydrate metabolic process"/>
    <property type="evidence" value="ECO:0007669"/>
    <property type="project" value="UniProtKB-UniRule"/>
</dbReference>
<gene>
    <name evidence="10 13" type="primary">glmS</name>
    <name evidence="13" type="ORF">PWO00_00980</name>
</gene>
<dbReference type="PANTHER" id="PTHR10937:SF0">
    <property type="entry name" value="GLUTAMINE--FRUCTOSE-6-PHOSPHATE TRANSAMINASE (ISOMERIZING)"/>
    <property type="match status" value="1"/>
</dbReference>
<dbReference type="Gene3D" id="3.60.20.10">
    <property type="entry name" value="Glutamine Phosphoribosylpyrophosphate, subunit 1, domain 1"/>
    <property type="match status" value="1"/>
</dbReference>
<sequence length="600" mass="65922">MCGIVGYIGTEDSKEILLRGLEKLEYRGYDSAGIAVVNNEGVHVFKEKGRIAELRQAVDHSVVAPAGIGHTRWATHGVPSQENAHPHQSTSGRFTLVHNGVIENYAILKREYLQDVTFKSETDTEVIVQLIEKIAAEGLDVEEAFRKTVSLLHGSYALALVDNEDKNTIYVAKNKSPLLVGVGEGFNVVASDAMAMLQVTDQYVELMDKETVIVTKEGVTIKMLDGEVVERAPYTAELDASDIEKGTYPHYMLKEIDEQPLVVRKIIQEYQNENNELHIDADILGAMDEADRIYIVACGTSYHAGLVGKQFIETWAKVPVEVHVASEFSYNMPLLSEKPLFIFISQSGETADSRAVLVQIKELGYKALTITNVPGSTLSRESDYTLLLHAGPEIAVASTKAYTAQLAVLSILAAVTAKTRGIELEFDLVQELAIVANTMEVLCDDKEEMESIALQFLATTRNAFFIGRSVDYYVGLEGALKLKEISYIQAEGFAGGELKHGTIALIENNTPIIALATQEHVNLSIRGNVKEVVARGANPCIISMKGLETEEDRYVIPKVHETLSPLAAVIPLQLISYYAALHRDCDVDKPRNLAKSVTVE</sequence>
<comment type="function">
    <text evidence="10">Catalyzes the first step in hexosamine metabolism, converting fructose-6P into glucosamine-6P using glutamine as a nitrogen source.</text>
</comment>
<dbReference type="EC" id="2.6.1.16" evidence="3 10"/>
<evidence type="ECO:0000313" key="13">
    <source>
        <dbReference type="EMBL" id="WEA44623.1"/>
    </source>
</evidence>
<dbReference type="PROSITE" id="PS51464">
    <property type="entry name" value="SIS"/>
    <property type="match status" value="2"/>
</dbReference>
<feature type="active site" description="For Fru-6P isomerization activity" evidence="10">
    <location>
        <position position="595"/>
    </location>
</feature>
<protein>
    <recommendedName>
        <fullName evidence="4 10">Glutamine--fructose-6-phosphate aminotransferase [isomerizing]</fullName>
        <ecNumber evidence="3 10">2.6.1.16</ecNumber>
    </recommendedName>
    <alternativeName>
        <fullName evidence="10">D-fructose-6-phosphate amidotransferase</fullName>
    </alternativeName>
    <alternativeName>
        <fullName evidence="10">GFAT</fullName>
    </alternativeName>
    <alternativeName>
        <fullName evidence="10">Glucosamine-6-phosphate synthase</fullName>
    </alternativeName>
    <alternativeName>
        <fullName evidence="10">Hexosephosphate aminotransferase</fullName>
    </alternativeName>
    <alternativeName>
        <fullName evidence="10">L-glutamine--D-fructose-6-phosphate amidotransferase</fullName>
    </alternativeName>
</protein>
<dbReference type="Gene3D" id="3.40.50.10490">
    <property type="entry name" value="Glucose-6-phosphate isomerase like protein, domain 1"/>
    <property type="match status" value="2"/>
</dbReference>
<comment type="subcellular location">
    <subcellularLocation>
        <location evidence="2 10">Cytoplasm</location>
    </subcellularLocation>
</comment>
<dbReference type="CDD" id="cd05009">
    <property type="entry name" value="SIS_GlmS_GlmD_2"/>
    <property type="match status" value="1"/>
</dbReference>
<dbReference type="EMBL" id="CP118718">
    <property type="protein sequence ID" value="WEA44623.1"/>
    <property type="molecule type" value="Genomic_DNA"/>
</dbReference>